<dbReference type="EMBL" id="JBDXMI010000008">
    <property type="protein sequence ID" value="MEO9387108.1"/>
    <property type="molecule type" value="Genomic_DNA"/>
</dbReference>
<comment type="caution">
    <text evidence="1">The sequence shown here is derived from an EMBL/GenBank/DDBJ whole genome shotgun (WGS) entry which is preliminary data.</text>
</comment>
<evidence type="ECO:0000313" key="2">
    <source>
        <dbReference type="Proteomes" id="UP001462502"/>
    </source>
</evidence>
<evidence type="ECO:0000313" key="1">
    <source>
        <dbReference type="EMBL" id="MEO9387108.1"/>
    </source>
</evidence>
<gene>
    <name evidence="1" type="ORF">ABI908_23725</name>
</gene>
<organism evidence="1 2">
    <name type="scientific">Chromobacterium phragmitis</name>
    <dbReference type="NCBI Taxonomy" id="2202141"/>
    <lineage>
        <taxon>Bacteria</taxon>
        <taxon>Pseudomonadati</taxon>
        <taxon>Pseudomonadota</taxon>
        <taxon>Betaproteobacteria</taxon>
        <taxon>Neisseriales</taxon>
        <taxon>Chromobacteriaceae</taxon>
        <taxon>Chromobacterium</taxon>
    </lineage>
</organism>
<protein>
    <submittedName>
        <fullName evidence="1">Uncharacterized protein</fullName>
    </submittedName>
</protein>
<keyword evidence="2" id="KW-1185">Reference proteome</keyword>
<dbReference type="Proteomes" id="UP001462502">
    <property type="component" value="Unassembled WGS sequence"/>
</dbReference>
<name>A0ABV0J0P4_9NEIS</name>
<proteinExistence type="predicted"/>
<accession>A0ABV0J0P4</accession>
<reference evidence="1 2" key="1">
    <citation type="submission" date="2024-05" db="EMBL/GenBank/DDBJ databases">
        <authorList>
            <person name="De Oliveira J.P."/>
            <person name="Noriler S.A."/>
            <person name="De Oliveira A.G."/>
            <person name="Sipoli D.S."/>
        </authorList>
    </citation>
    <scope>NUCLEOTIDE SEQUENCE [LARGE SCALE GENOMIC DNA]</scope>
    <source>
        <strain evidence="1 2">LABIM192</strain>
    </source>
</reference>
<dbReference type="RefSeq" id="WP_347938003.1">
    <property type="nucleotide sequence ID" value="NZ_JBDXMI010000008.1"/>
</dbReference>
<sequence length="84" mass="9376">MSYNFDVNFQAGKFSVQVDTASAYGYFEHETLGDECGGSLWFDHIDHLDGQKLTLIDYDGVADLPRDVVAGLREHGFIVGEDME</sequence>